<evidence type="ECO:0000256" key="3">
    <source>
        <dbReference type="ARBA" id="ARBA00022692"/>
    </source>
</evidence>
<evidence type="ECO:0000256" key="4">
    <source>
        <dbReference type="ARBA" id="ARBA00022989"/>
    </source>
</evidence>
<dbReference type="Proteomes" id="UP000645462">
    <property type="component" value="Unassembled WGS sequence"/>
</dbReference>
<proteinExistence type="predicted"/>
<evidence type="ECO:0000256" key="2">
    <source>
        <dbReference type="ARBA" id="ARBA00022679"/>
    </source>
</evidence>
<dbReference type="RefSeq" id="WP_188484379.1">
    <property type="nucleotide sequence ID" value="NZ_BMFC01000030.1"/>
</dbReference>
<evidence type="ECO:0000313" key="9">
    <source>
        <dbReference type="Proteomes" id="UP000645462"/>
    </source>
</evidence>
<comment type="subcellular location">
    <subcellularLocation>
        <location evidence="1">Golgi apparatus membrane</location>
        <topology evidence="1">Single-pass type II membrane protein</topology>
    </subcellularLocation>
</comment>
<dbReference type="InterPro" id="IPR005331">
    <property type="entry name" value="Sulfotransferase"/>
</dbReference>
<dbReference type="Pfam" id="PF03567">
    <property type="entry name" value="Sulfotransfer_2"/>
    <property type="match status" value="1"/>
</dbReference>
<keyword evidence="3" id="KW-0812">Transmembrane</keyword>
<evidence type="ECO:0000256" key="5">
    <source>
        <dbReference type="ARBA" id="ARBA00023034"/>
    </source>
</evidence>
<dbReference type="PANTHER" id="PTHR12137:SF54">
    <property type="entry name" value="CARBOHYDRATE SULFOTRANSFERASE"/>
    <property type="match status" value="1"/>
</dbReference>
<keyword evidence="7" id="KW-0325">Glycoprotein</keyword>
<sequence length="296" mass="33273">MKDLPEQNPVLLAEPSQDHPIAHCPPLSHALYRSPTSQAMLVDDLKLIYLPLAKNACSSLKQVVAALGGVVLEPDEDIHVKLDTNATGLQFADLPEGNIRRALSGPGWMRFVVIRDPFDRLVSAYVEKFVLHRNEPRIEETVGPAYRAVFGRHDLTPEDFERGISFREFVTFILHEDPKALDPHWQPQSEQLGNVAFTHVYDVKALDCLVDDLRKHVGQEIPLPMMNVSRDMDADQISLAGACDILPCDLQDPSRITVDSFLPDDLYTLIAQYFAMDVTLYRMVQRMNAARTGLNC</sequence>
<keyword evidence="9" id="KW-1185">Reference proteome</keyword>
<evidence type="ECO:0000256" key="1">
    <source>
        <dbReference type="ARBA" id="ARBA00004323"/>
    </source>
</evidence>
<evidence type="ECO:0000256" key="6">
    <source>
        <dbReference type="ARBA" id="ARBA00023136"/>
    </source>
</evidence>
<dbReference type="InterPro" id="IPR018011">
    <property type="entry name" value="Carb_sulfotrans_8-10"/>
</dbReference>
<name>A0ABQ1LF42_9RHOB</name>
<keyword evidence="4" id="KW-1133">Transmembrane helix</keyword>
<comment type="caution">
    <text evidence="8">The sequence shown here is derived from an EMBL/GenBank/DDBJ whole genome shotgun (WGS) entry which is preliminary data.</text>
</comment>
<keyword evidence="6" id="KW-0472">Membrane</keyword>
<accession>A0ABQ1LF42</accession>
<reference evidence="9" key="1">
    <citation type="journal article" date="2019" name="Int. J. Syst. Evol. Microbiol.">
        <title>The Global Catalogue of Microorganisms (GCM) 10K type strain sequencing project: providing services to taxonomists for standard genome sequencing and annotation.</title>
        <authorList>
            <consortium name="The Broad Institute Genomics Platform"/>
            <consortium name="The Broad Institute Genome Sequencing Center for Infectious Disease"/>
            <person name="Wu L."/>
            <person name="Ma J."/>
        </authorList>
    </citation>
    <scope>NUCLEOTIDE SEQUENCE [LARGE SCALE GENOMIC DNA]</scope>
    <source>
        <strain evidence="9">CGMCC 1.12478</strain>
    </source>
</reference>
<organism evidence="8 9">
    <name type="scientific">Marivita lacus</name>
    <dbReference type="NCBI Taxonomy" id="1323742"/>
    <lineage>
        <taxon>Bacteria</taxon>
        <taxon>Pseudomonadati</taxon>
        <taxon>Pseudomonadota</taxon>
        <taxon>Alphaproteobacteria</taxon>
        <taxon>Rhodobacterales</taxon>
        <taxon>Roseobacteraceae</taxon>
        <taxon>Marivita</taxon>
    </lineage>
</organism>
<keyword evidence="5" id="KW-0333">Golgi apparatus</keyword>
<dbReference type="EMBL" id="BMFC01000030">
    <property type="protein sequence ID" value="GGC23719.1"/>
    <property type="molecule type" value="Genomic_DNA"/>
</dbReference>
<dbReference type="PANTHER" id="PTHR12137">
    <property type="entry name" value="CARBOHYDRATE SULFOTRANSFERASE"/>
    <property type="match status" value="1"/>
</dbReference>
<evidence type="ECO:0000256" key="7">
    <source>
        <dbReference type="ARBA" id="ARBA00023180"/>
    </source>
</evidence>
<keyword evidence="2" id="KW-0808">Transferase</keyword>
<evidence type="ECO:0008006" key="10">
    <source>
        <dbReference type="Google" id="ProtNLM"/>
    </source>
</evidence>
<evidence type="ECO:0000313" key="8">
    <source>
        <dbReference type="EMBL" id="GGC23719.1"/>
    </source>
</evidence>
<protein>
    <recommendedName>
        <fullName evidence="10">Sulfotransferase family protein</fullName>
    </recommendedName>
</protein>
<gene>
    <name evidence="8" type="ORF">GCM10011363_45320</name>
</gene>